<sequence length="648" mass="68593">MSAEDIGDAETVRDVFERMPIAMLALEGPDHKIVAVNALARKLSGRAHQVGGTIAEVFPAALTQQVLDIYDRAYRTGAVQNAREWRLQVEHDDGSRSESYFDIVVTPHRDAAGAVSGLSQYSVEVTGRVREREAERRRAERAEQRYARARDVVVAMQLELLPGGMPVLPRARAAAGYLPADADTAAGGDWFDALALGDGRLALVLGDVAGHGVAASATMGQLRAVVQDRLLDDGDITVALAAANRLAARLPAARGATICVAVLDPADGSLTYCTAGHPPPLLVGAGGPSRYLPATGAPPLGGGDRFPLGADRLAVGDLLLLVSDGLIERPGREYAESLVELANVAEDTARDRVLRDSGLTPVQRVCVQTIELLLRPTGHADDVTMLAVQRVPPPAPLRMSFTAAMPSIGRAHGAVGEWLHDLGAGDQDVTAIRHAVSELVTNCVQHAYRGGAPGRVRLSADLDGGGEVRVEVADDGTWHEHPPSASGGLGLILVEQMVHQLRLRRGHQGTTAEVRHRITTPARLLIAERVGPPVTGEPDLLLVLDQPAAPGPRVRLDGPVTLATAEFLAKELQRLTRNGTRPLTVDLTGVTLLASAGVVVFQHALRRDAEQDGRLVLYAPAGSPAQHVLSLSAMPHTTADPHTESTEA</sequence>
<organism evidence="4 5">
    <name type="scientific">Paractinoplanes atraurantiacus</name>
    <dbReference type="NCBI Taxonomy" id="1036182"/>
    <lineage>
        <taxon>Bacteria</taxon>
        <taxon>Bacillati</taxon>
        <taxon>Actinomycetota</taxon>
        <taxon>Actinomycetes</taxon>
        <taxon>Micromonosporales</taxon>
        <taxon>Micromonosporaceae</taxon>
        <taxon>Paractinoplanes</taxon>
    </lineage>
</organism>
<dbReference type="GO" id="GO:0016791">
    <property type="term" value="F:phosphatase activity"/>
    <property type="evidence" value="ECO:0007669"/>
    <property type="project" value="TreeGrafter"/>
</dbReference>
<dbReference type="PANTHER" id="PTHR43156:SF2">
    <property type="entry name" value="STAGE II SPORULATION PROTEIN E"/>
    <property type="match status" value="1"/>
</dbReference>
<dbReference type="InterPro" id="IPR052016">
    <property type="entry name" value="Bact_Sigma-Reg"/>
</dbReference>
<feature type="coiled-coil region" evidence="2">
    <location>
        <begin position="132"/>
        <end position="159"/>
    </location>
</feature>
<dbReference type="InterPro" id="IPR036457">
    <property type="entry name" value="PPM-type-like_dom_sf"/>
</dbReference>
<dbReference type="RefSeq" id="WP_245923560.1">
    <property type="nucleotide sequence ID" value="NZ_OBDY01000020.1"/>
</dbReference>
<proteinExistence type="predicted"/>
<evidence type="ECO:0000313" key="4">
    <source>
        <dbReference type="EMBL" id="SNY59592.1"/>
    </source>
</evidence>
<feature type="domain" description="STAS" evidence="3">
    <location>
        <begin position="554"/>
        <end position="648"/>
    </location>
</feature>
<keyword evidence="1" id="KW-0378">Hydrolase</keyword>
<dbReference type="SUPFAM" id="SSF55874">
    <property type="entry name" value="ATPase domain of HSP90 chaperone/DNA topoisomerase II/histidine kinase"/>
    <property type="match status" value="1"/>
</dbReference>
<dbReference type="Pfam" id="PF01740">
    <property type="entry name" value="STAS"/>
    <property type="match status" value="1"/>
</dbReference>
<accession>A0A285JH38</accession>
<dbReference type="PANTHER" id="PTHR43156">
    <property type="entry name" value="STAGE II SPORULATION PROTEIN E-RELATED"/>
    <property type="match status" value="1"/>
</dbReference>
<evidence type="ECO:0000256" key="2">
    <source>
        <dbReference type="SAM" id="Coils"/>
    </source>
</evidence>
<evidence type="ECO:0000256" key="1">
    <source>
        <dbReference type="ARBA" id="ARBA00022801"/>
    </source>
</evidence>
<dbReference type="InterPro" id="IPR035965">
    <property type="entry name" value="PAS-like_dom_sf"/>
</dbReference>
<dbReference type="Gene3D" id="3.60.40.10">
    <property type="entry name" value="PPM-type phosphatase domain"/>
    <property type="match status" value="1"/>
</dbReference>
<dbReference type="InterPro" id="IPR001932">
    <property type="entry name" value="PPM-type_phosphatase-like_dom"/>
</dbReference>
<keyword evidence="2" id="KW-0175">Coiled coil</keyword>
<dbReference type="EMBL" id="OBDY01000020">
    <property type="protein sequence ID" value="SNY59592.1"/>
    <property type="molecule type" value="Genomic_DNA"/>
</dbReference>
<dbReference type="PROSITE" id="PS50801">
    <property type="entry name" value="STAS"/>
    <property type="match status" value="1"/>
</dbReference>
<name>A0A285JH38_9ACTN</name>
<dbReference type="SMART" id="SM00331">
    <property type="entry name" value="PP2C_SIG"/>
    <property type="match status" value="1"/>
</dbReference>
<reference evidence="4 5" key="1">
    <citation type="submission" date="2017-09" db="EMBL/GenBank/DDBJ databases">
        <authorList>
            <person name="Ehlers B."/>
            <person name="Leendertz F.H."/>
        </authorList>
    </citation>
    <scope>NUCLEOTIDE SEQUENCE [LARGE SCALE GENOMIC DNA]</scope>
    <source>
        <strain evidence="4 5">CGMCC 4.6857</strain>
    </source>
</reference>
<dbReference type="CDD" id="cd16936">
    <property type="entry name" value="HATPase_RsbW-like"/>
    <property type="match status" value="1"/>
</dbReference>
<evidence type="ECO:0000313" key="5">
    <source>
        <dbReference type="Proteomes" id="UP000219612"/>
    </source>
</evidence>
<dbReference type="InterPro" id="IPR036513">
    <property type="entry name" value="STAS_dom_sf"/>
</dbReference>
<dbReference type="InterPro" id="IPR036890">
    <property type="entry name" value="HATPase_C_sf"/>
</dbReference>
<dbReference type="SUPFAM" id="SSF52091">
    <property type="entry name" value="SpoIIaa-like"/>
    <property type="match status" value="1"/>
</dbReference>
<dbReference type="Pfam" id="PF08448">
    <property type="entry name" value="PAS_4"/>
    <property type="match status" value="1"/>
</dbReference>
<dbReference type="InterPro" id="IPR002645">
    <property type="entry name" value="STAS_dom"/>
</dbReference>
<dbReference type="Pfam" id="PF13581">
    <property type="entry name" value="HATPase_c_2"/>
    <property type="match status" value="1"/>
</dbReference>
<dbReference type="Gene3D" id="3.30.565.10">
    <property type="entry name" value="Histidine kinase-like ATPase, C-terminal domain"/>
    <property type="match status" value="1"/>
</dbReference>
<dbReference type="Gene3D" id="3.30.450.20">
    <property type="entry name" value="PAS domain"/>
    <property type="match status" value="1"/>
</dbReference>
<dbReference type="InterPro" id="IPR013656">
    <property type="entry name" value="PAS_4"/>
</dbReference>
<protein>
    <submittedName>
        <fullName evidence="4">STAS domain-containing protein</fullName>
    </submittedName>
</protein>
<dbReference type="Gene3D" id="3.30.750.24">
    <property type="entry name" value="STAS domain"/>
    <property type="match status" value="1"/>
</dbReference>
<dbReference type="Pfam" id="PF07228">
    <property type="entry name" value="SpoIIE"/>
    <property type="match status" value="1"/>
</dbReference>
<dbReference type="CDD" id="cd07043">
    <property type="entry name" value="STAS_anti-anti-sigma_factors"/>
    <property type="match status" value="1"/>
</dbReference>
<dbReference type="SUPFAM" id="SSF55785">
    <property type="entry name" value="PYP-like sensor domain (PAS domain)"/>
    <property type="match status" value="1"/>
</dbReference>
<keyword evidence="5" id="KW-1185">Reference proteome</keyword>
<gene>
    <name evidence="4" type="ORF">SAMN05421748_120171</name>
</gene>
<dbReference type="AlphaFoldDB" id="A0A285JH38"/>
<dbReference type="SUPFAM" id="SSF81606">
    <property type="entry name" value="PP2C-like"/>
    <property type="match status" value="1"/>
</dbReference>
<dbReference type="InterPro" id="IPR003594">
    <property type="entry name" value="HATPase_dom"/>
</dbReference>
<dbReference type="Proteomes" id="UP000219612">
    <property type="component" value="Unassembled WGS sequence"/>
</dbReference>
<evidence type="ECO:0000259" key="3">
    <source>
        <dbReference type="PROSITE" id="PS50801"/>
    </source>
</evidence>